<dbReference type="RefSeq" id="WP_206714019.1">
    <property type="nucleotide sequence ID" value="NZ_CP071091.1"/>
</dbReference>
<reference evidence="1 2" key="1">
    <citation type="submission" date="2021-02" db="EMBL/GenBank/DDBJ databases">
        <title>De Novo genome assembly of isolated myxobacteria.</title>
        <authorList>
            <person name="Stevens D.C."/>
        </authorList>
    </citation>
    <scope>NUCLEOTIDE SEQUENCE [LARGE SCALE GENOMIC DNA]</scope>
    <source>
        <strain evidence="1 2">SCHIC003</strain>
    </source>
</reference>
<accession>A0ABX7N3X4</accession>
<sequence>MASPGRQGPTQNLLVIVLCLLAGGAVAFALRESRAPAPPPMEPVKPVAPVEFDGGAGVSAGGPVAPMDEPPVTPVPVEVAKRGRLSSDRVDPRLPHRLPPGGKMRMEVADVWCEGMPVERCGKYPQDCEVAVYCDGTRFCRSQELYPSLETCAGEGILGASVACCAGLVARCGVPSGGETCNLQKGDESEPVCIRCGDGVCGPFEQACNCPEDCATSASRPKLRYQGLWPEGAASMEGVTPGGTSRPGQCLDIPMSPEDVHRCLVSWSEGLFGLRRVAELQHVDDLGPFTPFDLDLMSCLERVSSYSDRRSETTREGCLEALFQRTRDARLDKVRWFSETYRGAR</sequence>
<keyword evidence="2" id="KW-1185">Reference proteome</keyword>
<organism evidence="1 2">
    <name type="scientific">Myxococcus landrumensis</name>
    <dbReference type="NCBI Taxonomy" id="2813577"/>
    <lineage>
        <taxon>Bacteria</taxon>
        <taxon>Pseudomonadati</taxon>
        <taxon>Myxococcota</taxon>
        <taxon>Myxococcia</taxon>
        <taxon>Myxococcales</taxon>
        <taxon>Cystobacterineae</taxon>
        <taxon>Myxococcaceae</taxon>
        <taxon>Myxococcus</taxon>
    </lineage>
</organism>
<dbReference type="EMBL" id="CP071091">
    <property type="protein sequence ID" value="QSQ12289.1"/>
    <property type="molecule type" value="Genomic_DNA"/>
</dbReference>
<evidence type="ECO:0000313" key="1">
    <source>
        <dbReference type="EMBL" id="QSQ12289.1"/>
    </source>
</evidence>
<evidence type="ECO:0000313" key="2">
    <source>
        <dbReference type="Proteomes" id="UP000663090"/>
    </source>
</evidence>
<evidence type="ECO:0008006" key="3">
    <source>
        <dbReference type="Google" id="ProtNLM"/>
    </source>
</evidence>
<name>A0ABX7N3X4_9BACT</name>
<protein>
    <recommendedName>
        <fullName evidence="3">Lipoprotein</fullName>
    </recommendedName>
</protein>
<gene>
    <name evidence="1" type="ORF">JY572_28525</name>
</gene>
<proteinExistence type="predicted"/>
<dbReference type="Proteomes" id="UP000663090">
    <property type="component" value="Chromosome"/>
</dbReference>